<evidence type="ECO:0000256" key="10">
    <source>
        <dbReference type="ARBA" id="ARBA00029605"/>
    </source>
</evidence>
<keyword evidence="9 11" id="KW-0378">Hydrolase</keyword>
<dbReference type="InterPro" id="IPR002410">
    <property type="entry name" value="Peptidase_S33"/>
</dbReference>
<evidence type="ECO:0000256" key="5">
    <source>
        <dbReference type="ARBA" id="ARBA00021843"/>
    </source>
</evidence>
<dbReference type="Pfam" id="PF00561">
    <property type="entry name" value="Abhydrolase_1"/>
    <property type="match status" value="1"/>
</dbReference>
<dbReference type="PANTHER" id="PTHR43722">
    <property type="entry name" value="PROLINE IMINOPEPTIDASE"/>
    <property type="match status" value="1"/>
</dbReference>
<dbReference type="RefSeq" id="WP_377333995.1">
    <property type="nucleotide sequence ID" value="NZ_JBHSGB010000010.1"/>
</dbReference>
<sequence length="317" mass="35207">MSAKIPEPYSVQWLPTADGHQLYLEQSGAQDGIPVVYCHGGPGGGSSPFHRSLFDARRYRIILFDQRGCGQSKPLYSLTNNDTQHLVADMELIREALGIERWLVCGGSWGSTLALAYGQAHPSRCLGFILRGIFLGRDEDIEWLYGPDGGASQVFPDFYRDFYRQIENAEIPDPVTAYHQLLHSDQPRVRLDAALAWSLWESRIASLRTHPAAFAGEQEEDAALALALLENHYFMHQSFLKPNQLLQGVGAIAHLPCILVHGRYDMVCKAENAWQLAQHWPAAELVWVEDAGHSASEPGIAAALYQASVRMAQQLGD</sequence>
<evidence type="ECO:0000313" key="15">
    <source>
        <dbReference type="Proteomes" id="UP001595962"/>
    </source>
</evidence>
<keyword evidence="6 11" id="KW-0031">Aminopeptidase</keyword>
<comment type="caution">
    <text evidence="14">The sequence shown here is derived from an EMBL/GenBank/DDBJ whole genome shotgun (WGS) entry which is preliminary data.</text>
</comment>
<dbReference type="PIRSF" id="PIRSF006431">
    <property type="entry name" value="Pept_S33"/>
    <property type="match status" value="1"/>
</dbReference>
<dbReference type="InterPro" id="IPR029058">
    <property type="entry name" value="AB_hydrolase_fold"/>
</dbReference>
<evidence type="ECO:0000256" key="6">
    <source>
        <dbReference type="ARBA" id="ARBA00022438"/>
    </source>
</evidence>
<keyword evidence="15" id="KW-1185">Reference proteome</keyword>
<evidence type="ECO:0000256" key="12">
    <source>
        <dbReference type="RuleBase" id="RU003421"/>
    </source>
</evidence>
<dbReference type="EMBL" id="JBHSGB010000010">
    <property type="protein sequence ID" value="MFC4655498.1"/>
    <property type="molecule type" value="Genomic_DNA"/>
</dbReference>
<dbReference type="Gene3D" id="3.40.50.1820">
    <property type="entry name" value="alpha/beta hydrolase"/>
    <property type="match status" value="1"/>
</dbReference>
<evidence type="ECO:0000256" key="9">
    <source>
        <dbReference type="ARBA" id="ARBA00022801"/>
    </source>
</evidence>
<evidence type="ECO:0000256" key="4">
    <source>
        <dbReference type="ARBA" id="ARBA00012568"/>
    </source>
</evidence>
<evidence type="ECO:0000256" key="7">
    <source>
        <dbReference type="ARBA" id="ARBA00022490"/>
    </source>
</evidence>
<evidence type="ECO:0000256" key="1">
    <source>
        <dbReference type="ARBA" id="ARBA00001585"/>
    </source>
</evidence>
<dbReference type="NCBIfam" id="TIGR01249">
    <property type="entry name" value="pro_imino_pep_1"/>
    <property type="match status" value="1"/>
</dbReference>
<dbReference type="SUPFAM" id="SSF53474">
    <property type="entry name" value="alpha/beta-Hydrolases"/>
    <property type="match status" value="1"/>
</dbReference>
<comment type="catalytic activity">
    <reaction evidence="1 11 12">
        <text>Release of N-terminal proline from a peptide.</text>
        <dbReference type="EC" id="3.4.11.5"/>
    </reaction>
</comment>
<reference evidence="15" key="1">
    <citation type="journal article" date="2019" name="Int. J. Syst. Evol. Microbiol.">
        <title>The Global Catalogue of Microorganisms (GCM) 10K type strain sequencing project: providing services to taxonomists for standard genome sequencing and annotation.</title>
        <authorList>
            <consortium name="The Broad Institute Genomics Platform"/>
            <consortium name="The Broad Institute Genome Sequencing Center for Infectious Disease"/>
            <person name="Wu L."/>
            <person name="Ma J."/>
        </authorList>
    </citation>
    <scope>NUCLEOTIDE SEQUENCE [LARGE SCALE GENOMIC DNA]</scope>
    <source>
        <strain evidence="15">DT28</strain>
    </source>
</reference>
<dbReference type="PANTHER" id="PTHR43722:SF1">
    <property type="entry name" value="PROLINE IMINOPEPTIDASE"/>
    <property type="match status" value="1"/>
</dbReference>
<feature type="domain" description="AB hydrolase-1" evidence="13">
    <location>
        <begin position="34"/>
        <end position="296"/>
    </location>
</feature>
<dbReference type="PRINTS" id="PR00793">
    <property type="entry name" value="PROAMNOPTASE"/>
</dbReference>
<evidence type="ECO:0000259" key="13">
    <source>
        <dbReference type="Pfam" id="PF00561"/>
    </source>
</evidence>
<evidence type="ECO:0000256" key="11">
    <source>
        <dbReference type="PIRNR" id="PIRNR006431"/>
    </source>
</evidence>
<protein>
    <recommendedName>
        <fullName evidence="5 11">Proline iminopeptidase</fullName>
        <shortName evidence="11">PIP</shortName>
        <ecNumber evidence="4 11">3.4.11.5</ecNumber>
    </recommendedName>
    <alternativeName>
        <fullName evidence="10 11">Prolyl aminopeptidase</fullName>
    </alternativeName>
</protein>
<gene>
    <name evidence="14" type="primary">pip</name>
    <name evidence="14" type="ORF">ACFO3I_10790</name>
</gene>
<dbReference type="InterPro" id="IPR005944">
    <property type="entry name" value="Pro_iminopeptidase"/>
</dbReference>
<keyword evidence="8 11" id="KW-0645">Protease</keyword>
<evidence type="ECO:0000256" key="2">
    <source>
        <dbReference type="ARBA" id="ARBA00004496"/>
    </source>
</evidence>
<dbReference type="InterPro" id="IPR000073">
    <property type="entry name" value="AB_hydrolase_1"/>
</dbReference>
<comment type="similarity">
    <text evidence="3 11 12">Belongs to the peptidase S33 family.</text>
</comment>
<dbReference type="EC" id="3.4.11.5" evidence="4 11"/>
<evidence type="ECO:0000256" key="3">
    <source>
        <dbReference type="ARBA" id="ARBA00010088"/>
    </source>
</evidence>
<evidence type="ECO:0000313" key="14">
    <source>
        <dbReference type="EMBL" id="MFC4655498.1"/>
    </source>
</evidence>
<organism evidence="14 15">
    <name type="scientific">Rheinheimera marina</name>
    <dbReference type="NCBI Taxonomy" id="1774958"/>
    <lineage>
        <taxon>Bacteria</taxon>
        <taxon>Pseudomonadati</taxon>
        <taxon>Pseudomonadota</taxon>
        <taxon>Gammaproteobacteria</taxon>
        <taxon>Chromatiales</taxon>
        <taxon>Chromatiaceae</taxon>
        <taxon>Rheinheimera</taxon>
    </lineage>
</organism>
<dbReference type="Proteomes" id="UP001595962">
    <property type="component" value="Unassembled WGS sequence"/>
</dbReference>
<accession>A0ABV9JMJ3</accession>
<comment type="subcellular location">
    <subcellularLocation>
        <location evidence="2 11">Cytoplasm</location>
    </subcellularLocation>
</comment>
<proteinExistence type="inferred from homology"/>
<evidence type="ECO:0000256" key="8">
    <source>
        <dbReference type="ARBA" id="ARBA00022670"/>
    </source>
</evidence>
<dbReference type="GO" id="GO:0004177">
    <property type="term" value="F:aminopeptidase activity"/>
    <property type="evidence" value="ECO:0007669"/>
    <property type="project" value="UniProtKB-KW"/>
</dbReference>
<keyword evidence="7 11" id="KW-0963">Cytoplasm</keyword>
<name>A0ABV9JMJ3_9GAMM</name>